<dbReference type="AlphaFoldDB" id="A0A5B2VE93"/>
<name>A0A5B2VE93_9HYPH</name>
<evidence type="ECO:0000313" key="2">
    <source>
        <dbReference type="Proteomes" id="UP000323142"/>
    </source>
</evidence>
<keyword evidence="2" id="KW-1185">Reference proteome</keyword>
<evidence type="ECO:0000313" key="1">
    <source>
        <dbReference type="EMBL" id="KAA2236968.1"/>
    </source>
</evidence>
<protein>
    <submittedName>
        <fullName evidence="1">Uncharacterized protein</fullName>
    </submittedName>
</protein>
<dbReference type="EMBL" id="VUOA01000021">
    <property type="protein sequence ID" value="KAA2236968.1"/>
    <property type="molecule type" value="Genomic_DNA"/>
</dbReference>
<sequence length="124" mass="13608">MRTAEHVPITSPSYVQHADIVIRSLRYEAQAARQFRLEGHHDEADGIRDGDQKKTEAARSERATLLARIAACAEVAADLKPVTTEGLGHMASLALVALDQVPGPVAQRLVRAVLDHIRARDPWD</sequence>
<dbReference type="RefSeq" id="WP_149817754.1">
    <property type="nucleotide sequence ID" value="NZ_VUOA01000021.1"/>
</dbReference>
<reference evidence="1 2" key="2">
    <citation type="submission" date="2019-09" db="EMBL/GenBank/DDBJ databases">
        <authorList>
            <person name="Jin C."/>
        </authorList>
    </citation>
    <scope>NUCLEOTIDE SEQUENCE [LARGE SCALE GENOMIC DNA]</scope>
    <source>
        <strain evidence="1 2">BN140002</strain>
    </source>
</reference>
<dbReference type="Proteomes" id="UP000323142">
    <property type="component" value="Unassembled WGS sequence"/>
</dbReference>
<reference evidence="1 2" key="1">
    <citation type="submission" date="2019-09" db="EMBL/GenBank/DDBJ databases">
        <title>Salinarimonas rosea gen. nov., sp. nov., a new member of the a-2 subgroup of the Proteobacteria.</title>
        <authorList>
            <person name="Liu J."/>
        </authorList>
    </citation>
    <scope>NUCLEOTIDE SEQUENCE [LARGE SCALE GENOMIC DNA]</scope>
    <source>
        <strain evidence="1 2">BN140002</strain>
    </source>
</reference>
<proteinExistence type="predicted"/>
<gene>
    <name evidence="1" type="ORF">F0L46_11895</name>
</gene>
<accession>A0A5B2VE93</accession>
<comment type="caution">
    <text evidence="1">The sequence shown here is derived from an EMBL/GenBank/DDBJ whole genome shotgun (WGS) entry which is preliminary data.</text>
</comment>
<organism evidence="1 2">
    <name type="scientific">Salinarimonas soli</name>
    <dbReference type="NCBI Taxonomy" id="1638099"/>
    <lineage>
        <taxon>Bacteria</taxon>
        <taxon>Pseudomonadati</taxon>
        <taxon>Pseudomonadota</taxon>
        <taxon>Alphaproteobacteria</taxon>
        <taxon>Hyphomicrobiales</taxon>
        <taxon>Salinarimonadaceae</taxon>
        <taxon>Salinarimonas</taxon>
    </lineage>
</organism>